<dbReference type="AlphaFoldDB" id="A0A9W6LP32"/>
<dbReference type="Pfam" id="PF00959">
    <property type="entry name" value="Phage_lysozyme"/>
    <property type="match status" value="1"/>
</dbReference>
<dbReference type="Proteomes" id="UP001144471">
    <property type="component" value="Unassembled WGS sequence"/>
</dbReference>
<keyword evidence="2 3" id="KW-0081">Bacteriolytic enzyme</keyword>
<dbReference type="GO" id="GO:0042742">
    <property type="term" value="P:defense response to bacterium"/>
    <property type="evidence" value="ECO:0007669"/>
    <property type="project" value="UniProtKB-KW"/>
</dbReference>
<proteinExistence type="inferred from homology"/>
<dbReference type="PANTHER" id="PTHR37406:SF1">
    <property type="entry name" value="T4-TYPE LYSOZYME 1-RELATED"/>
    <property type="match status" value="1"/>
</dbReference>
<name>A0A9W6LP32_9FUSO</name>
<reference evidence="5" key="1">
    <citation type="submission" date="2022-12" db="EMBL/GenBank/DDBJ databases">
        <title>Reference genome sequencing for broad-spectrum identification of bacterial and archaeal isolates by mass spectrometry.</title>
        <authorList>
            <person name="Sekiguchi Y."/>
            <person name="Tourlousse D.M."/>
        </authorList>
    </citation>
    <scope>NUCLEOTIDE SEQUENCE</scope>
    <source>
        <strain evidence="5">10succ1</strain>
    </source>
</reference>
<keyword evidence="4" id="KW-0732">Signal</keyword>
<dbReference type="RefSeq" id="WP_281836791.1">
    <property type="nucleotide sequence ID" value="NZ_BSDY01000015.1"/>
</dbReference>
<comment type="caution">
    <text evidence="5">The sequence shown here is derived from an EMBL/GenBank/DDBJ whole genome shotgun (WGS) entry which is preliminary data.</text>
</comment>
<organism evidence="5 6">
    <name type="scientific">Propionigenium maris DSM 9537</name>
    <dbReference type="NCBI Taxonomy" id="1123000"/>
    <lineage>
        <taxon>Bacteria</taxon>
        <taxon>Fusobacteriati</taxon>
        <taxon>Fusobacteriota</taxon>
        <taxon>Fusobacteriia</taxon>
        <taxon>Fusobacteriales</taxon>
        <taxon>Fusobacteriaceae</taxon>
        <taxon>Propionigenium</taxon>
    </lineage>
</organism>
<dbReference type="InterPro" id="IPR023346">
    <property type="entry name" value="Lysozyme-like_dom_sf"/>
</dbReference>
<dbReference type="Gene3D" id="1.10.530.40">
    <property type="match status" value="2"/>
</dbReference>
<evidence type="ECO:0000313" key="5">
    <source>
        <dbReference type="EMBL" id="GLI57258.1"/>
    </source>
</evidence>
<sequence length="271" mass="31002">MKKLITFSGILLLAAIAMNTGNTEVRENTDTAITAEGEESNTLDELLSHPEVLKAAADNTLKKQLQKKIREVSTIKDNYTHIETMKSTKDGIIVGYDYNISKYGISERAASRILEKIVMDEREKLENYEWFNRLDTVRQEAVINLAFNLGVPGLLRFKGTIGYLDRGEYDRAARELLYTSRGSKTLYYRQVKGRAKEIADQLRTGVAKEPFLDTLKRHEGFRKYPYRDSRGIWTVGYGINLQHRGFDQKESLLLVAMASMENSELLEDYNI</sequence>
<dbReference type="GO" id="GO:0003796">
    <property type="term" value="F:lysozyme activity"/>
    <property type="evidence" value="ECO:0007669"/>
    <property type="project" value="UniProtKB-EC"/>
</dbReference>
<dbReference type="InterPro" id="IPR002196">
    <property type="entry name" value="Glyco_hydro_24"/>
</dbReference>
<keyword evidence="3" id="KW-0378">Hydrolase</keyword>
<dbReference type="EC" id="3.2.1.17" evidence="3"/>
<evidence type="ECO:0000256" key="3">
    <source>
        <dbReference type="RuleBase" id="RU003788"/>
    </source>
</evidence>
<evidence type="ECO:0000256" key="2">
    <source>
        <dbReference type="ARBA" id="ARBA00022638"/>
    </source>
</evidence>
<dbReference type="EMBL" id="BSDY01000015">
    <property type="protein sequence ID" value="GLI57258.1"/>
    <property type="molecule type" value="Genomic_DNA"/>
</dbReference>
<feature type="chain" id="PRO_5040831973" description="Lysozyme" evidence="4">
    <location>
        <begin position="20"/>
        <end position="271"/>
    </location>
</feature>
<protein>
    <recommendedName>
        <fullName evidence="3">Lysozyme</fullName>
        <ecNumber evidence="3">3.2.1.17</ecNumber>
    </recommendedName>
</protein>
<gene>
    <name evidence="5" type="ORF">PM10SUCC1_27720</name>
</gene>
<dbReference type="GO" id="GO:0031640">
    <property type="term" value="P:killing of cells of another organism"/>
    <property type="evidence" value="ECO:0007669"/>
    <property type="project" value="UniProtKB-KW"/>
</dbReference>
<keyword evidence="3" id="KW-0326">Glycosidase</keyword>
<accession>A0A9W6LP32</accession>
<keyword evidence="6" id="KW-1185">Reference proteome</keyword>
<feature type="signal peptide" evidence="4">
    <location>
        <begin position="1"/>
        <end position="19"/>
    </location>
</feature>
<evidence type="ECO:0000256" key="4">
    <source>
        <dbReference type="SAM" id="SignalP"/>
    </source>
</evidence>
<dbReference type="SUPFAM" id="SSF53955">
    <property type="entry name" value="Lysozyme-like"/>
    <property type="match status" value="2"/>
</dbReference>
<dbReference type="InterPro" id="IPR052619">
    <property type="entry name" value="Phage_lysozyme-like"/>
</dbReference>
<evidence type="ECO:0000256" key="1">
    <source>
        <dbReference type="ARBA" id="ARBA00022529"/>
    </source>
</evidence>
<comment type="similarity">
    <text evidence="3">Belongs to the glycosyl hydrolase 24 family.</text>
</comment>
<dbReference type="GO" id="GO:0016998">
    <property type="term" value="P:cell wall macromolecule catabolic process"/>
    <property type="evidence" value="ECO:0007669"/>
    <property type="project" value="InterPro"/>
</dbReference>
<comment type="catalytic activity">
    <reaction evidence="3">
        <text>Hydrolysis of (1-&gt;4)-beta-linkages between N-acetylmuramic acid and N-acetyl-D-glucosamine residues in a peptidoglycan and between N-acetyl-D-glucosamine residues in chitodextrins.</text>
        <dbReference type="EC" id="3.2.1.17"/>
    </reaction>
</comment>
<dbReference type="PANTHER" id="PTHR37406">
    <property type="entry name" value="T4-TYPE LYSOZYME 1-RELATED"/>
    <property type="match status" value="1"/>
</dbReference>
<evidence type="ECO:0000313" key="6">
    <source>
        <dbReference type="Proteomes" id="UP001144471"/>
    </source>
</evidence>
<dbReference type="InterPro" id="IPR023347">
    <property type="entry name" value="Lysozyme_dom_sf"/>
</dbReference>
<keyword evidence="1 3" id="KW-0929">Antimicrobial</keyword>
<dbReference type="GO" id="GO:0009253">
    <property type="term" value="P:peptidoglycan catabolic process"/>
    <property type="evidence" value="ECO:0007669"/>
    <property type="project" value="InterPro"/>
</dbReference>